<dbReference type="InterPro" id="IPR055170">
    <property type="entry name" value="GFO_IDH_MocA-like_dom"/>
</dbReference>
<evidence type="ECO:0000313" key="5">
    <source>
        <dbReference type="EMBL" id="MBB3108128.1"/>
    </source>
</evidence>
<feature type="domain" description="Gfo/Idh/MocA-like oxidoreductase N-terminal" evidence="3">
    <location>
        <begin position="39"/>
        <end position="129"/>
    </location>
</feature>
<keyword evidence="2" id="KW-0560">Oxidoreductase</keyword>
<name>A0A7W5AT10_9BACL</name>
<protein>
    <submittedName>
        <fullName evidence="5">Putative dehydrogenase</fullName>
    </submittedName>
</protein>
<comment type="similarity">
    <text evidence="1">Belongs to the Gfo/Idh/MocA family.</text>
</comment>
<dbReference type="Pfam" id="PF22725">
    <property type="entry name" value="GFO_IDH_MocA_C3"/>
    <property type="match status" value="1"/>
</dbReference>
<dbReference type="PANTHER" id="PTHR22604">
    <property type="entry name" value="OXIDOREDUCTASES"/>
    <property type="match status" value="1"/>
</dbReference>
<dbReference type="SUPFAM" id="SSF55347">
    <property type="entry name" value="Glyceraldehyde-3-phosphate dehydrogenase-like, C-terminal domain"/>
    <property type="match status" value="1"/>
</dbReference>
<gene>
    <name evidence="5" type="ORF">FHS18_000156</name>
</gene>
<sequence>MTGGDRRNNRIWQIGSIGCSPLLERSLFMPLSKLGGIGRIRGVASRNVEKAVDYTLRYGIDIAYPSYEALLADEEIDLVYIALSNELHAQWALKAIRAGKHVLVEKPLCLTAAECAAVRQAMREHPRVLVFEALMVEHHPWQAALAAIIDSGSYGKLKSVHTQIHIVPKNNYTGNYRSERLRGGGSFYDLGCYWLQFLQAIGCGLTVEAMNAQSDFAGPDGCDWTFRAQLGFGSGVNATVTTSFELPYKSDHVLELEHARIHVRDFFRANVGEFPISLRIEDDVTGEKQRVPFPPQHYYTSQLHSILQVLNEERPYPPIEAVYERIQLAEQLYQLAVNKRKGEMNCQS</sequence>
<dbReference type="EMBL" id="JACHXK010000001">
    <property type="protein sequence ID" value="MBB3108128.1"/>
    <property type="molecule type" value="Genomic_DNA"/>
</dbReference>
<accession>A0A7W5AT10</accession>
<dbReference type="AlphaFoldDB" id="A0A7W5AT10"/>
<evidence type="ECO:0000259" key="4">
    <source>
        <dbReference type="Pfam" id="PF22725"/>
    </source>
</evidence>
<evidence type="ECO:0000256" key="2">
    <source>
        <dbReference type="ARBA" id="ARBA00023002"/>
    </source>
</evidence>
<evidence type="ECO:0000259" key="3">
    <source>
        <dbReference type="Pfam" id="PF01408"/>
    </source>
</evidence>
<dbReference type="PANTHER" id="PTHR22604:SF105">
    <property type="entry name" value="TRANS-1,2-DIHYDROBENZENE-1,2-DIOL DEHYDROGENASE"/>
    <property type="match status" value="1"/>
</dbReference>
<dbReference type="GO" id="GO:0016491">
    <property type="term" value="F:oxidoreductase activity"/>
    <property type="evidence" value="ECO:0007669"/>
    <property type="project" value="UniProtKB-KW"/>
</dbReference>
<dbReference type="SUPFAM" id="SSF51735">
    <property type="entry name" value="NAD(P)-binding Rossmann-fold domains"/>
    <property type="match status" value="1"/>
</dbReference>
<proteinExistence type="inferred from homology"/>
<evidence type="ECO:0000313" key="6">
    <source>
        <dbReference type="Proteomes" id="UP000570361"/>
    </source>
</evidence>
<keyword evidence="6" id="KW-1185">Reference proteome</keyword>
<evidence type="ECO:0000256" key="1">
    <source>
        <dbReference type="ARBA" id="ARBA00010928"/>
    </source>
</evidence>
<dbReference type="Gene3D" id="3.40.50.720">
    <property type="entry name" value="NAD(P)-binding Rossmann-like Domain"/>
    <property type="match status" value="1"/>
</dbReference>
<dbReference type="GO" id="GO:0000166">
    <property type="term" value="F:nucleotide binding"/>
    <property type="evidence" value="ECO:0007669"/>
    <property type="project" value="InterPro"/>
</dbReference>
<dbReference type="InterPro" id="IPR036291">
    <property type="entry name" value="NAD(P)-bd_dom_sf"/>
</dbReference>
<reference evidence="5 6" key="1">
    <citation type="submission" date="2020-08" db="EMBL/GenBank/DDBJ databases">
        <title>Genomic Encyclopedia of Type Strains, Phase III (KMG-III): the genomes of soil and plant-associated and newly described type strains.</title>
        <authorList>
            <person name="Whitman W."/>
        </authorList>
    </citation>
    <scope>NUCLEOTIDE SEQUENCE [LARGE SCALE GENOMIC DNA]</scope>
    <source>
        <strain evidence="5 6">CECT 5862</strain>
    </source>
</reference>
<dbReference type="InterPro" id="IPR050984">
    <property type="entry name" value="Gfo/Idh/MocA_domain"/>
</dbReference>
<dbReference type="Proteomes" id="UP000570361">
    <property type="component" value="Unassembled WGS sequence"/>
</dbReference>
<dbReference type="Gene3D" id="3.30.360.10">
    <property type="entry name" value="Dihydrodipicolinate Reductase, domain 2"/>
    <property type="match status" value="1"/>
</dbReference>
<organism evidence="5 6">
    <name type="scientific">Paenibacillus phyllosphaerae</name>
    <dbReference type="NCBI Taxonomy" id="274593"/>
    <lineage>
        <taxon>Bacteria</taxon>
        <taxon>Bacillati</taxon>
        <taxon>Bacillota</taxon>
        <taxon>Bacilli</taxon>
        <taxon>Bacillales</taxon>
        <taxon>Paenibacillaceae</taxon>
        <taxon>Paenibacillus</taxon>
    </lineage>
</organism>
<dbReference type="Pfam" id="PF01408">
    <property type="entry name" value="GFO_IDH_MocA"/>
    <property type="match status" value="1"/>
</dbReference>
<dbReference type="InterPro" id="IPR000683">
    <property type="entry name" value="Gfo/Idh/MocA-like_OxRdtase_N"/>
</dbReference>
<feature type="domain" description="GFO/IDH/MocA-like oxidoreductase" evidence="4">
    <location>
        <begin position="144"/>
        <end position="255"/>
    </location>
</feature>
<comment type="caution">
    <text evidence="5">The sequence shown here is derived from an EMBL/GenBank/DDBJ whole genome shotgun (WGS) entry which is preliminary data.</text>
</comment>